<reference evidence="3" key="1">
    <citation type="submission" date="2021-01" db="EMBL/GenBank/DDBJ databases">
        <authorList>
            <person name="Corre E."/>
            <person name="Pelletier E."/>
            <person name="Niang G."/>
            <person name="Scheremetjew M."/>
            <person name="Finn R."/>
            <person name="Kale V."/>
            <person name="Holt S."/>
            <person name="Cochrane G."/>
            <person name="Meng A."/>
            <person name="Brown T."/>
            <person name="Cohen L."/>
        </authorList>
    </citation>
    <scope>NUCLEOTIDE SEQUENCE</scope>
    <source>
        <strain evidence="3">CCMP219</strain>
    </source>
</reference>
<evidence type="ECO:0000313" key="3">
    <source>
        <dbReference type="EMBL" id="CAD8286038.1"/>
    </source>
</evidence>
<dbReference type="EMBL" id="HBEC01013187">
    <property type="protein sequence ID" value="CAD8286038.1"/>
    <property type="molecule type" value="Transcribed_RNA"/>
</dbReference>
<evidence type="ECO:0000259" key="2">
    <source>
        <dbReference type="PROSITE" id="PS50090"/>
    </source>
</evidence>
<dbReference type="SUPFAM" id="SSF46689">
    <property type="entry name" value="Homeodomain-like"/>
    <property type="match status" value="1"/>
</dbReference>
<accession>A0A7R9V607</accession>
<sequence length="323" mass="36389">MCPSCVLANIRRLGMGPVFCGQQVSKPARPCCRHAMRTDEYKFPMTTPIAVLRRELCRDFLNVFWPEMIVLQEEDTAVRLEDTLGGKPATLADFDLSPDHYILMEIILFRRNKELEYVASGKYEEARAEEAGRSAKRGWPAGAWPGMAQAEADEAPPPKRGRPTAASPAAPVRSDGAGPSRGNGRPARLLHGTRVMPGAVVDPANDRILPEPAPGGTAHLGHGRKKNFWTLEETDALLDGMYVHARSWKKIFTEYSEYMPGRRYQDYKDRWENLEKAYLNGFSDERRPLSQRIKRKIKSLITGGGDWPQPEECFEDEIEEDSD</sequence>
<dbReference type="InterPro" id="IPR009057">
    <property type="entry name" value="Homeodomain-like_sf"/>
</dbReference>
<protein>
    <recommendedName>
        <fullName evidence="2">Myb-like domain-containing protein</fullName>
    </recommendedName>
</protein>
<feature type="region of interest" description="Disordered" evidence="1">
    <location>
        <begin position="301"/>
        <end position="323"/>
    </location>
</feature>
<gene>
    <name evidence="3" type="ORF">CEUR00632_LOCUS6076</name>
</gene>
<proteinExistence type="predicted"/>
<name>A0A7R9V607_9CHLO</name>
<organism evidence="3">
    <name type="scientific">Chlamydomonas euryale</name>
    <dbReference type="NCBI Taxonomy" id="1486919"/>
    <lineage>
        <taxon>Eukaryota</taxon>
        <taxon>Viridiplantae</taxon>
        <taxon>Chlorophyta</taxon>
        <taxon>core chlorophytes</taxon>
        <taxon>Chlorophyceae</taxon>
        <taxon>CS clade</taxon>
        <taxon>Chlamydomonadales</taxon>
        <taxon>Chlamydomonadaceae</taxon>
        <taxon>Chlamydomonas</taxon>
    </lineage>
</organism>
<dbReference type="InterPro" id="IPR001005">
    <property type="entry name" value="SANT/Myb"/>
</dbReference>
<feature type="compositionally biased region" description="Acidic residues" evidence="1">
    <location>
        <begin position="312"/>
        <end position="323"/>
    </location>
</feature>
<feature type="domain" description="Myb-like" evidence="2">
    <location>
        <begin position="221"/>
        <end position="275"/>
    </location>
</feature>
<evidence type="ECO:0000256" key="1">
    <source>
        <dbReference type="SAM" id="MobiDB-lite"/>
    </source>
</evidence>
<dbReference type="Gene3D" id="1.10.10.60">
    <property type="entry name" value="Homeodomain-like"/>
    <property type="match status" value="1"/>
</dbReference>
<dbReference type="AlphaFoldDB" id="A0A7R9V607"/>
<dbReference type="PROSITE" id="PS50090">
    <property type="entry name" value="MYB_LIKE"/>
    <property type="match status" value="1"/>
</dbReference>
<feature type="region of interest" description="Disordered" evidence="1">
    <location>
        <begin position="126"/>
        <end position="189"/>
    </location>
</feature>